<dbReference type="AlphaFoldDB" id="A0A7T8QUK7"/>
<evidence type="ECO:0000313" key="2">
    <source>
        <dbReference type="Proteomes" id="UP000595437"/>
    </source>
</evidence>
<protein>
    <submittedName>
        <fullName evidence="1">Uncharacterized protein</fullName>
    </submittedName>
</protein>
<dbReference type="EMBL" id="CP045890">
    <property type="protein sequence ID" value="QQP55639.1"/>
    <property type="molecule type" value="Genomic_DNA"/>
</dbReference>
<keyword evidence="2" id="KW-1185">Reference proteome</keyword>
<proteinExistence type="predicted"/>
<name>A0A7T8QUK7_CALRO</name>
<accession>A0A7T8QUK7</accession>
<organism evidence="1 2">
    <name type="scientific">Caligus rogercresseyi</name>
    <name type="common">Sea louse</name>
    <dbReference type="NCBI Taxonomy" id="217165"/>
    <lineage>
        <taxon>Eukaryota</taxon>
        <taxon>Metazoa</taxon>
        <taxon>Ecdysozoa</taxon>
        <taxon>Arthropoda</taxon>
        <taxon>Crustacea</taxon>
        <taxon>Multicrustacea</taxon>
        <taxon>Hexanauplia</taxon>
        <taxon>Copepoda</taxon>
        <taxon>Siphonostomatoida</taxon>
        <taxon>Caligidae</taxon>
        <taxon>Caligus</taxon>
    </lineage>
</organism>
<gene>
    <name evidence="1" type="ORF">FKW44_000037</name>
</gene>
<sequence>MKLLWKESLDVYHSQHAFSRGSYDEVSGVLKILLSKVDEASIAQTFYLNGLCPLDLNKIDFSKYGTRAPEKVKLPHFNRMKAFANPSGPDYEIARNVIMKLLPKKKLELAMRNEGERGLADLWSKINAKIKMEGPSTSEDFYSIMDGHNTEEVVVSIDADTLTTNMEDATEEPKFTYVVLNNY</sequence>
<reference evidence="2" key="1">
    <citation type="submission" date="2021-01" db="EMBL/GenBank/DDBJ databases">
        <title>Caligus Genome Assembly.</title>
        <authorList>
            <person name="Gallardo-Escarate C."/>
        </authorList>
    </citation>
    <scope>NUCLEOTIDE SEQUENCE [LARGE SCALE GENOMIC DNA]</scope>
</reference>
<dbReference type="Proteomes" id="UP000595437">
    <property type="component" value="Chromosome 1"/>
</dbReference>
<evidence type="ECO:0000313" key="1">
    <source>
        <dbReference type="EMBL" id="QQP55639.1"/>
    </source>
</evidence>